<evidence type="ECO:0000259" key="8">
    <source>
        <dbReference type="SMART" id="SM00562"/>
    </source>
</evidence>
<dbReference type="GO" id="GO:0006241">
    <property type="term" value="P:CTP biosynthetic process"/>
    <property type="evidence" value="ECO:0007669"/>
    <property type="project" value="InterPro"/>
</dbReference>
<dbReference type="InterPro" id="IPR023005">
    <property type="entry name" value="Nucleoside_diP_kinase_AS"/>
</dbReference>
<accession>A0A3B0V3S6</accession>
<dbReference type="EC" id="2.7.4.6" evidence="3"/>
<sequence>MERTLILVKPDGVQRGLMGEIVHRFERRGLKLIGMKFLQMSNELANQHYAVHRERPFFNDLVSYITSGPVLAMVWEGNDAIAAARATIGSTKPVEATPGSIRGDFGMEIGRNLVHGSDSPENGVKEANRFFRPEEIVSWSRSSEGWICE</sequence>
<dbReference type="PANTHER" id="PTHR11349">
    <property type="entry name" value="NUCLEOSIDE DIPHOSPHATE KINASE"/>
    <property type="match status" value="1"/>
</dbReference>
<dbReference type="FunFam" id="3.30.70.141:FF:000002">
    <property type="entry name" value="Nucleoside diphosphate kinase"/>
    <property type="match status" value="1"/>
</dbReference>
<dbReference type="PROSITE" id="PS51374">
    <property type="entry name" value="NDPK_LIKE"/>
    <property type="match status" value="1"/>
</dbReference>
<evidence type="ECO:0000256" key="7">
    <source>
        <dbReference type="ARBA" id="ARBA00022840"/>
    </source>
</evidence>
<dbReference type="PROSITE" id="PS00469">
    <property type="entry name" value="NDPK"/>
    <property type="match status" value="1"/>
</dbReference>
<dbReference type="PRINTS" id="PR01243">
    <property type="entry name" value="NUCDPKINASE"/>
</dbReference>
<keyword evidence="4 9" id="KW-0808">Transferase</keyword>
<dbReference type="InterPro" id="IPR036850">
    <property type="entry name" value="NDK-like_dom_sf"/>
</dbReference>
<dbReference type="GO" id="GO:0004550">
    <property type="term" value="F:nucleoside diphosphate kinase activity"/>
    <property type="evidence" value="ECO:0007669"/>
    <property type="project" value="UniProtKB-EC"/>
</dbReference>
<dbReference type="CDD" id="cd04413">
    <property type="entry name" value="NDPk_I"/>
    <property type="match status" value="1"/>
</dbReference>
<dbReference type="HAMAP" id="MF_00451">
    <property type="entry name" value="NDP_kinase"/>
    <property type="match status" value="1"/>
</dbReference>
<dbReference type="SUPFAM" id="SSF54919">
    <property type="entry name" value="Nucleoside diphosphate kinase, NDK"/>
    <property type="match status" value="1"/>
</dbReference>
<keyword evidence="6 9" id="KW-0418">Kinase</keyword>
<dbReference type="Pfam" id="PF00334">
    <property type="entry name" value="NDK"/>
    <property type="match status" value="1"/>
</dbReference>
<evidence type="ECO:0000256" key="5">
    <source>
        <dbReference type="ARBA" id="ARBA00022741"/>
    </source>
</evidence>
<dbReference type="AlphaFoldDB" id="A0A3B0V3S6"/>
<evidence type="ECO:0000313" key="9">
    <source>
        <dbReference type="EMBL" id="VAW35033.1"/>
    </source>
</evidence>
<dbReference type="InterPro" id="IPR001564">
    <property type="entry name" value="Nucleoside_diP_kinase"/>
</dbReference>
<dbReference type="EMBL" id="UOEU01000566">
    <property type="protein sequence ID" value="VAW35033.1"/>
    <property type="molecule type" value="Genomic_DNA"/>
</dbReference>
<dbReference type="NCBIfam" id="NF001908">
    <property type="entry name" value="PRK00668.1"/>
    <property type="match status" value="1"/>
</dbReference>
<organism evidence="9">
    <name type="scientific">hydrothermal vent metagenome</name>
    <dbReference type="NCBI Taxonomy" id="652676"/>
    <lineage>
        <taxon>unclassified sequences</taxon>
        <taxon>metagenomes</taxon>
        <taxon>ecological metagenomes</taxon>
    </lineage>
</organism>
<evidence type="ECO:0000256" key="4">
    <source>
        <dbReference type="ARBA" id="ARBA00022679"/>
    </source>
</evidence>
<dbReference type="GO" id="GO:0005524">
    <property type="term" value="F:ATP binding"/>
    <property type="evidence" value="ECO:0007669"/>
    <property type="project" value="UniProtKB-KW"/>
</dbReference>
<evidence type="ECO:0000256" key="3">
    <source>
        <dbReference type="ARBA" id="ARBA00012966"/>
    </source>
</evidence>
<keyword evidence="7" id="KW-0067">ATP-binding</keyword>
<name>A0A3B0V3S6_9ZZZZ</name>
<gene>
    <name evidence="9" type="ORF">MNBD_CHLOROFLEXI01-3192</name>
</gene>
<dbReference type="InterPro" id="IPR034907">
    <property type="entry name" value="NDK-like_dom"/>
</dbReference>
<comment type="similarity">
    <text evidence="2">Belongs to the NDK family.</text>
</comment>
<dbReference type="Gene3D" id="3.30.70.141">
    <property type="entry name" value="Nucleoside diphosphate kinase-like domain"/>
    <property type="match status" value="1"/>
</dbReference>
<feature type="domain" description="Nucleoside diphosphate kinase-like" evidence="8">
    <location>
        <begin position="1"/>
        <end position="138"/>
    </location>
</feature>
<dbReference type="GO" id="GO:0006183">
    <property type="term" value="P:GTP biosynthetic process"/>
    <property type="evidence" value="ECO:0007669"/>
    <property type="project" value="InterPro"/>
</dbReference>
<keyword evidence="5" id="KW-0547">Nucleotide-binding</keyword>
<comment type="cofactor">
    <cofactor evidence="1">
        <name>Mg(2+)</name>
        <dbReference type="ChEBI" id="CHEBI:18420"/>
    </cofactor>
</comment>
<proteinExistence type="inferred from homology"/>
<evidence type="ECO:0000256" key="2">
    <source>
        <dbReference type="ARBA" id="ARBA00008142"/>
    </source>
</evidence>
<dbReference type="GO" id="GO:0006228">
    <property type="term" value="P:UTP biosynthetic process"/>
    <property type="evidence" value="ECO:0007669"/>
    <property type="project" value="InterPro"/>
</dbReference>
<protein>
    <recommendedName>
        <fullName evidence="3">nucleoside-diphosphate kinase</fullName>
        <ecNumber evidence="3">2.7.4.6</ecNumber>
    </recommendedName>
</protein>
<evidence type="ECO:0000256" key="1">
    <source>
        <dbReference type="ARBA" id="ARBA00001946"/>
    </source>
</evidence>
<evidence type="ECO:0000256" key="6">
    <source>
        <dbReference type="ARBA" id="ARBA00022777"/>
    </source>
</evidence>
<dbReference type="SMART" id="SM00562">
    <property type="entry name" value="NDK"/>
    <property type="match status" value="1"/>
</dbReference>
<reference evidence="9" key="1">
    <citation type="submission" date="2018-06" db="EMBL/GenBank/DDBJ databases">
        <authorList>
            <person name="Zhirakovskaya E."/>
        </authorList>
    </citation>
    <scope>NUCLEOTIDE SEQUENCE</scope>
</reference>